<evidence type="ECO:0000256" key="8">
    <source>
        <dbReference type="ARBA" id="ARBA00022475"/>
    </source>
</evidence>
<comment type="subcellular location">
    <subcellularLocation>
        <location evidence="2">Cell membrane</location>
        <topology evidence="2">Multi-pass membrane protein</topology>
    </subcellularLocation>
</comment>
<evidence type="ECO:0000256" key="9">
    <source>
        <dbReference type="ARBA" id="ARBA00022516"/>
    </source>
</evidence>
<organism evidence="20 21">
    <name type="scientific">Jezberella montanilacus</name>
    <dbReference type="NCBI Taxonomy" id="323426"/>
    <lineage>
        <taxon>Bacteria</taxon>
        <taxon>Pseudomonadati</taxon>
        <taxon>Pseudomonadota</taxon>
        <taxon>Betaproteobacteria</taxon>
        <taxon>Burkholderiales</taxon>
        <taxon>Alcaligenaceae</taxon>
        <taxon>Jezberella</taxon>
    </lineage>
</organism>
<keyword evidence="16" id="KW-0594">Phospholipid biosynthesis</keyword>
<evidence type="ECO:0000256" key="5">
    <source>
        <dbReference type="ARBA" id="ARBA00010185"/>
    </source>
</evidence>
<keyword evidence="11 18" id="KW-0812">Transmembrane</keyword>
<evidence type="ECO:0000256" key="16">
    <source>
        <dbReference type="ARBA" id="ARBA00023209"/>
    </source>
</evidence>
<keyword evidence="14" id="KW-0443">Lipid metabolism</keyword>
<evidence type="ECO:0000256" key="2">
    <source>
        <dbReference type="ARBA" id="ARBA00004651"/>
    </source>
</evidence>
<comment type="pathway">
    <text evidence="4">Lipid metabolism.</text>
</comment>
<protein>
    <recommendedName>
        <fullName evidence="7 18">Phosphatidate cytidylyltransferase</fullName>
        <ecNumber evidence="6 18">2.7.7.41</ecNumber>
    </recommendedName>
</protein>
<evidence type="ECO:0000256" key="18">
    <source>
        <dbReference type="RuleBase" id="RU003938"/>
    </source>
</evidence>
<feature type="transmembrane region" description="Helical" evidence="19">
    <location>
        <begin position="212"/>
        <end position="234"/>
    </location>
</feature>
<reference evidence="20 21" key="1">
    <citation type="submission" date="2018-03" db="EMBL/GenBank/DDBJ databases">
        <title>Genomic Encyclopedia of Type Strains, Phase III (KMG-III): the genomes of soil and plant-associated and newly described type strains.</title>
        <authorList>
            <person name="Whitman W."/>
        </authorList>
    </citation>
    <scope>NUCLEOTIDE SEQUENCE [LARGE SCALE GENOMIC DNA]</scope>
    <source>
        <strain evidence="20 21">MWH-P2sevCIIIb</strain>
    </source>
</reference>
<comment type="pathway">
    <text evidence="3 18">Phospholipid metabolism; CDP-diacylglycerol biosynthesis; CDP-diacylglycerol from sn-glycerol 3-phosphate: step 3/3.</text>
</comment>
<sequence>MLRQRVITAIVLLAILAGALAAPSAWPLLLFLSLTCACACWEWLRLTTRAPSWLAALVGSILFFLSAYQSNIWVTASHEAAVAVKTLVLLTSLAWCTLALASVIKGDTDVPASSVTWSIFGVITLATAWCCLTLLFLQRGALYLFSLLVVIWIADIAAYFGGKAYGRRKLAIRISPGKTLEGALFGIVGVLTWILVSAQWANTFAAELVRIWGLWSTVFIAIALAVMSIVGDLFESLLKRRAAVKDSSNLLPGHGGVLDRIDAVIAVVPLAFMLTEFR</sequence>
<keyword evidence="21" id="KW-1185">Reference proteome</keyword>
<evidence type="ECO:0000256" key="14">
    <source>
        <dbReference type="ARBA" id="ARBA00023098"/>
    </source>
</evidence>
<evidence type="ECO:0000256" key="19">
    <source>
        <dbReference type="SAM" id="Phobius"/>
    </source>
</evidence>
<evidence type="ECO:0000256" key="10">
    <source>
        <dbReference type="ARBA" id="ARBA00022679"/>
    </source>
</evidence>
<keyword evidence="9" id="KW-0444">Lipid biosynthesis</keyword>
<dbReference type="RefSeq" id="WP_106226310.1">
    <property type="nucleotide sequence ID" value="NZ_PVTV01000011.1"/>
</dbReference>
<dbReference type="UniPathway" id="UPA00557">
    <property type="reaction ID" value="UER00614"/>
</dbReference>
<proteinExistence type="inferred from homology"/>
<accession>A0A2T0XJA1</accession>
<keyword evidence="10 18" id="KW-0808">Transferase</keyword>
<evidence type="ECO:0000256" key="1">
    <source>
        <dbReference type="ARBA" id="ARBA00001698"/>
    </source>
</evidence>
<dbReference type="GO" id="GO:0005886">
    <property type="term" value="C:plasma membrane"/>
    <property type="evidence" value="ECO:0007669"/>
    <property type="project" value="UniProtKB-SubCell"/>
</dbReference>
<keyword evidence="13 19" id="KW-1133">Transmembrane helix</keyword>
<feature type="transmembrane region" description="Helical" evidence="19">
    <location>
        <begin position="115"/>
        <end position="136"/>
    </location>
</feature>
<dbReference type="EMBL" id="PVTV01000011">
    <property type="protein sequence ID" value="PRY98960.1"/>
    <property type="molecule type" value="Genomic_DNA"/>
</dbReference>
<dbReference type="EC" id="2.7.7.41" evidence="6 18"/>
<evidence type="ECO:0000256" key="12">
    <source>
        <dbReference type="ARBA" id="ARBA00022695"/>
    </source>
</evidence>
<dbReference type="PANTHER" id="PTHR46382">
    <property type="entry name" value="PHOSPHATIDATE CYTIDYLYLTRANSFERASE"/>
    <property type="match status" value="1"/>
</dbReference>
<dbReference type="GO" id="GO:0004605">
    <property type="term" value="F:phosphatidate cytidylyltransferase activity"/>
    <property type="evidence" value="ECO:0007669"/>
    <property type="project" value="UniProtKB-EC"/>
</dbReference>
<keyword evidence="17" id="KW-1208">Phospholipid metabolism</keyword>
<keyword evidence="12 18" id="KW-0548">Nucleotidyltransferase</keyword>
<evidence type="ECO:0000256" key="15">
    <source>
        <dbReference type="ARBA" id="ARBA00023136"/>
    </source>
</evidence>
<name>A0A2T0XJA1_9BURK</name>
<evidence type="ECO:0000256" key="7">
    <source>
        <dbReference type="ARBA" id="ARBA00019373"/>
    </source>
</evidence>
<comment type="catalytic activity">
    <reaction evidence="1 18">
        <text>a 1,2-diacyl-sn-glycero-3-phosphate + CTP + H(+) = a CDP-1,2-diacyl-sn-glycerol + diphosphate</text>
        <dbReference type="Rhea" id="RHEA:16229"/>
        <dbReference type="ChEBI" id="CHEBI:15378"/>
        <dbReference type="ChEBI" id="CHEBI:33019"/>
        <dbReference type="ChEBI" id="CHEBI:37563"/>
        <dbReference type="ChEBI" id="CHEBI:58332"/>
        <dbReference type="ChEBI" id="CHEBI:58608"/>
        <dbReference type="EC" id="2.7.7.41"/>
    </reaction>
</comment>
<evidence type="ECO:0000256" key="11">
    <source>
        <dbReference type="ARBA" id="ARBA00022692"/>
    </source>
</evidence>
<dbReference type="OrthoDB" id="9799199at2"/>
<gene>
    <name evidence="20" type="ORF">BCM14_0397</name>
</gene>
<feature type="transmembrane region" description="Helical" evidence="19">
    <location>
        <begin position="53"/>
        <end position="74"/>
    </location>
</feature>
<evidence type="ECO:0000256" key="17">
    <source>
        <dbReference type="ARBA" id="ARBA00023264"/>
    </source>
</evidence>
<dbReference type="GO" id="GO:0016024">
    <property type="term" value="P:CDP-diacylglycerol biosynthetic process"/>
    <property type="evidence" value="ECO:0007669"/>
    <property type="project" value="UniProtKB-UniPathway"/>
</dbReference>
<dbReference type="Proteomes" id="UP000238308">
    <property type="component" value="Unassembled WGS sequence"/>
</dbReference>
<dbReference type="PROSITE" id="PS01315">
    <property type="entry name" value="CDS"/>
    <property type="match status" value="1"/>
</dbReference>
<comment type="similarity">
    <text evidence="5 18">Belongs to the CDS family.</text>
</comment>
<evidence type="ECO:0000313" key="21">
    <source>
        <dbReference type="Proteomes" id="UP000238308"/>
    </source>
</evidence>
<evidence type="ECO:0000256" key="13">
    <source>
        <dbReference type="ARBA" id="ARBA00022989"/>
    </source>
</evidence>
<evidence type="ECO:0000313" key="20">
    <source>
        <dbReference type="EMBL" id="PRY98960.1"/>
    </source>
</evidence>
<evidence type="ECO:0000256" key="3">
    <source>
        <dbReference type="ARBA" id="ARBA00005119"/>
    </source>
</evidence>
<dbReference type="PANTHER" id="PTHR46382:SF1">
    <property type="entry name" value="PHOSPHATIDATE CYTIDYLYLTRANSFERASE"/>
    <property type="match status" value="1"/>
</dbReference>
<feature type="transmembrane region" description="Helical" evidence="19">
    <location>
        <begin position="142"/>
        <end position="161"/>
    </location>
</feature>
<evidence type="ECO:0000256" key="6">
    <source>
        <dbReference type="ARBA" id="ARBA00012487"/>
    </source>
</evidence>
<dbReference type="AlphaFoldDB" id="A0A2T0XJA1"/>
<feature type="transmembrane region" description="Helical" evidence="19">
    <location>
        <begin position="80"/>
        <end position="103"/>
    </location>
</feature>
<feature type="transmembrane region" description="Helical" evidence="19">
    <location>
        <begin position="182"/>
        <end position="200"/>
    </location>
</feature>
<dbReference type="InterPro" id="IPR000374">
    <property type="entry name" value="PC_trans"/>
</dbReference>
<comment type="caution">
    <text evidence="20">The sequence shown here is derived from an EMBL/GenBank/DDBJ whole genome shotgun (WGS) entry which is preliminary data.</text>
</comment>
<keyword evidence="8" id="KW-1003">Cell membrane</keyword>
<keyword evidence="15 19" id="KW-0472">Membrane</keyword>
<evidence type="ECO:0000256" key="4">
    <source>
        <dbReference type="ARBA" id="ARBA00005189"/>
    </source>
</evidence>
<dbReference type="Pfam" id="PF01148">
    <property type="entry name" value="CTP_transf_1"/>
    <property type="match status" value="1"/>
</dbReference>